<evidence type="ECO:0000313" key="2">
    <source>
        <dbReference type="Proteomes" id="UP000616885"/>
    </source>
</evidence>
<dbReference type="AlphaFoldDB" id="A0A8H7TUQ4"/>
<sequence length="92" mass="10608">MDPKFTINLPRPSPATISTGTHTEIRKHWVRQYQQLMNVLDSSVDSFSHHYAKKHILYMIIAGLEHDLYAQLESHKVDMTSPSEILAFINIC</sequence>
<proteinExistence type="predicted"/>
<gene>
    <name evidence="1" type="ORF">IM811_008084</name>
</gene>
<dbReference type="Proteomes" id="UP000616885">
    <property type="component" value="Unassembled WGS sequence"/>
</dbReference>
<protein>
    <submittedName>
        <fullName evidence="1">Uncharacterized protein</fullName>
    </submittedName>
</protein>
<comment type="caution">
    <text evidence="1">The sequence shown here is derived from an EMBL/GenBank/DDBJ whole genome shotgun (WGS) entry which is preliminary data.</text>
</comment>
<accession>A0A8H7TUQ4</accession>
<organism evidence="1 2">
    <name type="scientific">Bionectria ochroleuca</name>
    <name type="common">Gliocladium roseum</name>
    <dbReference type="NCBI Taxonomy" id="29856"/>
    <lineage>
        <taxon>Eukaryota</taxon>
        <taxon>Fungi</taxon>
        <taxon>Dikarya</taxon>
        <taxon>Ascomycota</taxon>
        <taxon>Pezizomycotina</taxon>
        <taxon>Sordariomycetes</taxon>
        <taxon>Hypocreomycetidae</taxon>
        <taxon>Hypocreales</taxon>
        <taxon>Bionectriaceae</taxon>
        <taxon>Clonostachys</taxon>
    </lineage>
</organism>
<reference evidence="1" key="1">
    <citation type="submission" date="2020-10" db="EMBL/GenBank/DDBJ databases">
        <title>High-Quality Genome Resource of Clonostachys rosea strain S41 by Oxford Nanopore Long-Read Sequencing.</title>
        <authorList>
            <person name="Wang H."/>
        </authorList>
    </citation>
    <scope>NUCLEOTIDE SEQUENCE</scope>
    <source>
        <strain evidence="1">S41</strain>
    </source>
</reference>
<dbReference type="EMBL" id="JADCTT010000002">
    <property type="protein sequence ID" value="KAF9757140.1"/>
    <property type="molecule type" value="Genomic_DNA"/>
</dbReference>
<evidence type="ECO:0000313" key="1">
    <source>
        <dbReference type="EMBL" id="KAF9757140.1"/>
    </source>
</evidence>
<name>A0A8H7TUQ4_BIOOC</name>